<sequence>MSAAPGPCRLNYCSRRVDESAVRLVKVQLTTRAMGASGISCPAGHPGRRFDRSRWCLLRPSAAYRKSKTPTLWEERTLLTSASPGERRRLPLGPSWARIHKKGLRFPCRAVFSAVSALPLGQKKPLRELSTGDSASTGAERGGADPLFCHPRGRHQSEDGGKALASISRLLRASDSAGQKLLALGAARSQRTRLSRRGRPHGPREQAGGRGPATSGLVMSPRLRTLYSGRAGAPARFRGAPQAIRRPRAEYGGSGGALEDTFRQALDGAVAQASIPAAILAPPPAVERLILIDRYYPRYFP</sequence>
<evidence type="ECO:0000313" key="2">
    <source>
        <dbReference type="EMBL" id="KAJ1153883.1"/>
    </source>
</evidence>
<accession>A0AAV7RSF6</accession>
<protein>
    <submittedName>
        <fullName evidence="2">Uncharacterized protein</fullName>
    </submittedName>
</protein>
<feature type="region of interest" description="Disordered" evidence="1">
    <location>
        <begin position="126"/>
        <end position="161"/>
    </location>
</feature>
<feature type="region of interest" description="Disordered" evidence="1">
    <location>
        <begin position="183"/>
        <end position="217"/>
    </location>
</feature>
<evidence type="ECO:0000313" key="3">
    <source>
        <dbReference type="Proteomes" id="UP001066276"/>
    </source>
</evidence>
<gene>
    <name evidence="2" type="ORF">NDU88_006641</name>
</gene>
<proteinExistence type="predicted"/>
<dbReference type="Proteomes" id="UP001066276">
    <property type="component" value="Chromosome 5"/>
</dbReference>
<feature type="compositionally biased region" description="Basic residues" evidence="1">
    <location>
        <begin position="190"/>
        <end position="201"/>
    </location>
</feature>
<comment type="caution">
    <text evidence="2">The sequence shown here is derived from an EMBL/GenBank/DDBJ whole genome shotgun (WGS) entry which is preliminary data.</text>
</comment>
<dbReference type="AlphaFoldDB" id="A0AAV7RSF6"/>
<keyword evidence="3" id="KW-1185">Reference proteome</keyword>
<name>A0AAV7RSF6_PLEWA</name>
<dbReference type="EMBL" id="JANPWB010000009">
    <property type="protein sequence ID" value="KAJ1153883.1"/>
    <property type="molecule type" value="Genomic_DNA"/>
</dbReference>
<evidence type="ECO:0000256" key="1">
    <source>
        <dbReference type="SAM" id="MobiDB-lite"/>
    </source>
</evidence>
<reference evidence="2" key="1">
    <citation type="journal article" date="2022" name="bioRxiv">
        <title>Sequencing and chromosome-scale assembly of the giantPleurodeles waltlgenome.</title>
        <authorList>
            <person name="Brown T."/>
            <person name="Elewa A."/>
            <person name="Iarovenko S."/>
            <person name="Subramanian E."/>
            <person name="Araus A.J."/>
            <person name="Petzold A."/>
            <person name="Susuki M."/>
            <person name="Suzuki K.-i.T."/>
            <person name="Hayashi T."/>
            <person name="Toyoda A."/>
            <person name="Oliveira C."/>
            <person name="Osipova E."/>
            <person name="Leigh N.D."/>
            <person name="Simon A."/>
            <person name="Yun M.H."/>
        </authorList>
    </citation>
    <scope>NUCLEOTIDE SEQUENCE</scope>
    <source>
        <strain evidence="2">20211129_DDA</strain>
        <tissue evidence="2">Liver</tissue>
    </source>
</reference>
<organism evidence="2 3">
    <name type="scientific">Pleurodeles waltl</name>
    <name type="common">Iberian ribbed newt</name>
    <dbReference type="NCBI Taxonomy" id="8319"/>
    <lineage>
        <taxon>Eukaryota</taxon>
        <taxon>Metazoa</taxon>
        <taxon>Chordata</taxon>
        <taxon>Craniata</taxon>
        <taxon>Vertebrata</taxon>
        <taxon>Euteleostomi</taxon>
        <taxon>Amphibia</taxon>
        <taxon>Batrachia</taxon>
        <taxon>Caudata</taxon>
        <taxon>Salamandroidea</taxon>
        <taxon>Salamandridae</taxon>
        <taxon>Pleurodelinae</taxon>
        <taxon>Pleurodeles</taxon>
    </lineage>
</organism>